<evidence type="ECO:0008006" key="4">
    <source>
        <dbReference type="Google" id="ProtNLM"/>
    </source>
</evidence>
<reference evidence="3" key="1">
    <citation type="submission" date="2025-08" db="UniProtKB">
        <authorList>
            <consortium name="RefSeq"/>
        </authorList>
    </citation>
    <scope>IDENTIFICATION</scope>
    <source>
        <strain evidence="3">14028-0561.14</strain>
        <tissue evidence="3">Whole fly</tissue>
    </source>
</reference>
<dbReference type="RefSeq" id="XP_017038255.1">
    <property type="nucleotide sequence ID" value="XM_017182766.3"/>
</dbReference>
<organism evidence="2 3">
    <name type="scientific">Drosophila kikkawai</name>
    <name type="common">Fruit fly</name>
    <dbReference type="NCBI Taxonomy" id="30033"/>
    <lineage>
        <taxon>Eukaryota</taxon>
        <taxon>Metazoa</taxon>
        <taxon>Ecdysozoa</taxon>
        <taxon>Arthropoda</taxon>
        <taxon>Hexapoda</taxon>
        <taxon>Insecta</taxon>
        <taxon>Pterygota</taxon>
        <taxon>Neoptera</taxon>
        <taxon>Endopterygota</taxon>
        <taxon>Diptera</taxon>
        <taxon>Brachycera</taxon>
        <taxon>Muscomorpha</taxon>
        <taxon>Ephydroidea</taxon>
        <taxon>Drosophilidae</taxon>
        <taxon>Drosophila</taxon>
        <taxon>Sophophora</taxon>
    </lineage>
</organism>
<name>A0A6P4JBL0_DROKI</name>
<dbReference type="Proteomes" id="UP001652661">
    <property type="component" value="Chromosome X"/>
</dbReference>
<dbReference type="GeneID" id="108085969"/>
<evidence type="ECO:0000313" key="3">
    <source>
        <dbReference type="RefSeq" id="XP_017038255.1"/>
    </source>
</evidence>
<protein>
    <recommendedName>
        <fullName evidence="4">Ashwin</fullName>
    </recommendedName>
</protein>
<sequence length="107" mass="12432">MEENQTRMEIITELKKRHLQVPHLESLSHGQLEKIYQEFVVPQPRRQPRDRSSAAATHPPTMGMPMEVEQLTQRIKTSAMLGQKRPLPVEQSSSDYKVVKQIKMDLQ</sequence>
<keyword evidence="2" id="KW-1185">Reference proteome</keyword>
<dbReference type="AlphaFoldDB" id="A0A6P4JBL0"/>
<dbReference type="OrthoDB" id="10071059at2759"/>
<gene>
    <name evidence="3" type="primary">LOC108085969</name>
</gene>
<accession>A0A6P4JBL0</accession>
<evidence type="ECO:0000313" key="2">
    <source>
        <dbReference type="Proteomes" id="UP001652661"/>
    </source>
</evidence>
<proteinExistence type="predicted"/>
<evidence type="ECO:0000256" key="1">
    <source>
        <dbReference type="SAM" id="MobiDB-lite"/>
    </source>
</evidence>
<feature type="region of interest" description="Disordered" evidence="1">
    <location>
        <begin position="40"/>
        <end position="64"/>
    </location>
</feature>